<dbReference type="InterPro" id="IPR011604">
    <property type="entry name" value="PDDEXK-like_dom_sf"/>
</dbReference>
<evidence type="ECO:0000313" key="2">
    <source>
        <dbReference type="EMBL" id="ABG21635.1"/>
    </source>
</evidence>
<dbReference type="SUPFAM" id="SSF52980">
    <property type="entry name" value="Restriction endonuclease-like"/>
    <property type="match status" value="1"/>
</dbReference>
<gene>
    <name evidence="2" type="ORF">KSY1p092</name>
</gene>
<name>A6MAF7_9CAUD</name>
<evidence type="ECO:0000259" key="1">
    <source>
        <dbReference type="Pfam" id="PF12705"/>
    </source>
</evidence>
<dbReference type="RefSeq" id="YP_001469091.1">
    <property type="nucleotide sequence ID" value="NC_009817.1"/>
</dbReference>
<organism evidence="2 3">
    <name type="scientific">Lactococcus phage KSY1</name>
    <dbReference type="NCBI Taxonomy" id="2913972"/>
    <lineage>
        <taxon>Viruses</taxon>
        <taxon>Duplodnaviria</taxon>
        <taxon>Heunggongvirae</taxon>
        <taxon>Uroviricota</taxon>
        <taxon>Caudoviricetes</taxon>
        <taxon>Chopinvirus</taxon>
        <taxon>Chopinvirus KSY1</taxon>
    </lineage>
</organism>
<feature type="domain" description="PD-(D/E)XK endonuclease-like" evidence="1">
    <location>
        <begin position="4"/>
        <end position="224"/>
    </location>
</feature>
<dbReference type="Gene3D" id="3.90.320.10">
    <property type="match status" value="1"/>
</dbReference>
<dbReference type="KEGG" id="vg:5602001"/>
<dbReference type="Pfam" id="PF12705">
    <property type="entry name" value="PDDEXK_1"/>
    <property type="match status" value="1"/>
</dbReference>
<dbReference type="EMBL" id="DQ535032">
    <property type="protein sequence ID" value="ABG21635.1"/>
    <property type="molecule type" value="Genomic_DNA"/>
</dbReference>
<accession>A6MAF7</accession>
<reference evidence="2 3" key="1">
    <citation type="journal article" date="2007" name="Virology">
        <title>KSY1, a lactococcal phage with a T7-like transcription.</title>
        <authorList>
            <person name="Chopin A."/>
            <person name="Deveau H."/>
            <person name="Ehrlich S.D."/>
            <person name="Moineau S."/>
            <person name="Chopin M.C."/>
        </authorList>
    </citation>
    <scope>NUCLEOTIDE SEQUENCE</scope>
</reference>
<dbReference type="InterPro" id="IPR038726">
    <property type="entry name" value="PDDEXK_AddAB-type"/>
</dbReference>
<protein>
    <submittedName>
        <fullName evidence="2">Gp092</fullName>
    </submittedName>
</protein>
<proteinExistence type="predicted"/>
<evidence type="ECO:0000313" key="3">
    <source>
        <dbReference type="Proteomes" id="UP000000714"/>
    </source>
</evidence>
<dbReference type="Proteomes" id="UP000000714">
    <property type="component" value="Segment"/>
</dbReference>
<dbReference type="InterPro" id="IPR011335">
    <property type="entry name" value="Restrct_endonuc-II-like"/>
</dbReference>
<sequence>MKPFSVSEVNTYTANPFKHFITYVMGMWPEQSQAAARGTSVHALLEKVSQRFTEDSLEVFNEIAEELELDKKAEDYVTVLRYLKYYSHPDTSIFKNLYSLPWANDCVKVETELKVIVPMDGFTFKGFIDLVVHHEDGSVTLYDYKTLSNKPSRIDYEMDYQGNMYTIAMQKMGYKVREFIFDCMNPKLKIAWNGYHFERINLYPDQNKLMIMENSFRDTVKEITSYPKYHYNGGGWYDSNQLDAFHAFCAGTEAFKSFLLDHGIDYNKAITAAMEKGYAIPYILGPQVADLVPVSRLSDLDKEQYAHSVEKVEVSWRGSAENMPFDRIVATGADYVYAKSSKGVMVFTKDGVKVPSLIETLAELYDRPDAIYQCAI</sequence>
<dbReference type="GeneID" id="5602001"/>
<keyword evidence="3" id="KW-1185">Reference proteome</keyword>